<proteinExistence type="predicted"/>
<accession>A0AAE7BD22</accession>
<evidence type="ECO:0000256" key="1">
    <source>
        <dbReference type="ARBA" id="ARBA00023002"/>
    </source>
</evidence>
<sequence>MINSLDEFLEPIKSLTISSLDDKGNPFSSYAPFVKINHKYYVYLSLMAKHSSNLTKNPNSSIFFCEDEQDCKNIFAKKRVSIQCTTKRLEQNTNEEKEILEQFSKKFGNEMITMLHKMGDFYLFEFTPFYGEAVFGFGKAYNLGGKNFDEFLDRANFGNTGHGKK</sequence>
<dbReference type="AlphaFoldDB" id="A0AAE7BD22"/>
<evidence type="ECO:0000313" key="4">
    <source>
        <dbReference type="Proteomes" id="UP000503313"/>
    </source>
</evidence>
<dbReference type="PANTHER" id="PTHR35176:SF6">
    <property type="entry name" value="HEME OXYGENASE HI_0854-RELATED"/>
    <property type="match status" value="1"/>
</dbReference>
<dbReference type="Pfam" id="PF01243">
    <property type="entry name" value="PNPOx_N"/>
    <property type="match status" value="1"/>
</dbReference>
<dbReference type="PIRSF" id="PIRSF004633">
    <property type="entry name" value="UCP_PLP_oxd"/>
    <property type="match status" value="1"/>
</dbReference>
<dbReference type="SUPFAM" id="SSF50475">
    <property type="entry name" value="FMN-binding split barrel"/>
    <property type="match status" value="1"/>
</dbReference>
<organism evidence="3 4">
    <name type="scientific">Arcobacter defluvii</name>
    <dbReference type="NCBI Taxonomy" id="873191"/>
    <lineage>
        <taxon>Bacteria</taxon>
        <taxon>Pseudomonadati</taxon>
        <taxon>Campylobacterota</taxon>
        <taxon>Epsilonproteobacteria</taxon>
        <taxon>Campylobacterales</taxon>
        <taxon>Arcobacteraceae</taxon>
        <taxon>Arcobacter</taxon>
    </lineage>
</organism>
<feature type="domain" description="Pyridoxamine 5'-phosphate oxidase N-terminal" evidence="2">
    <location>
        <begin position="5"/>
        <end position="131"/>
    </location>
</feature>
<dbReference type="KEGG" id="adz:ADFLV_1157"/>
<evidence type="ECO:0000259" key="2">
    <source>
        <dbReference type="Pfam" id="PF01243"/>
    </source>
</evidence>
<dbReference type="Proteomes" id="UP000503313">
    <property type="component" value="Chromosome"/>
</dbReference>
<dbReference type="GO" id="GO:0016627">
    <property type="term" value="F:oxidoreductase activity, acting on the CH-CH group of donors"/>
    <property type="evidence" value="ECO:0007669"/>
    <property type="project" value="TreeGrafter"/>
</dbReference>
<dbReference type="PANTHER" id="PTHR35176">
    <property type="entry name" value="HEME OXYGENASE HI_0854-RELATED"/>
    <property type="match status" value="1"/>
</dbReference>
<reference evidence="3 4" key="1">
    <citation type="submission" date="2020-05" db="EMBL/GenBank/DDBJ databases">
        <title>Complete genome sequencing of Campylobacter and Arcobacter type strains.</title>
        <authorList>
            <person name="Miller W.G."/>
            <person name="Yee E."/>
        </authorList>
    </citation>
    <scope>NUCLEOTIDE SEQUENCE [LARGE SCALE GENOMIC DNA]</scope>
    <source>
        <strain evidence="3 4">LMG 25694</strain>
    </source>
</reference>
<keyword evidence="1" id="KW-0560">Oxidoreductase</keyword>
<protein>
    <submittedName>
        <fullName evidence="3">Heme utilization protein HutZ</fullName>
    </submittedName>
</protein>
<gene>
    <name evidence="3" type="ORF">ADFLV_1157</name>
</gene>
<dbReference type="InterPro" id="IPR012349">
    <property type="entry name" value="Split_barrel_FMN-bd"/>
</dbReference>
<name>A0AAE7BD22_9BACT</name>
<dbReference type="InterPro" id="IPR052019">
    <property type="entry name" value="F420H2_bilvrd_red/Heme_oxyg"/>
</dbReference>
<keyword evidence="4" id="KW-1185">Reference proteome</keyword>
<dbReference type="Gene3D" id="2.30.110.10">
    <property type="entry name" value="Electron Transport, Fmn-binding Protein, Chain A"/>
    <property type="match status" value="1"/>
</dbReference>
<dbReference type="EMBL" id="CP053835">
    <property type="protein sequence ID" value="QKF77190.1"/>
    <property type="molecule type" value="Genomic_DNA"/>
</dbReference>
<dbReference type="InterPro" id="IPR011576">
    <property type="entry name" value="Pyridox_Oxase_N"/>
</dbReference>
<evidence type="ECO:0000313" key="3">
    <source>
        <dbReference type="EMBL" id="QKF77190.1"/>
    </source>
</evidence>
<dbReference type="InterPro" id="IPR014419">
    <property type="entry name" value="HutZ"/>
</dbReference>
<dbReference type="RefSeq" id="WP_014473906.1">
    <property type="nucleotide sequence ID" value="NZ_CP053835.1"/>
</dbReference>
<dbReference type="GO" id="GO:0070967">
    <property type="term" value="F:coenzyme F420 binding"/>
    <property type="evidence" value="ECO:0007669"/>
    <property type="project" value="TreeGrafter"/>
</dbReference>
<dbReference type="GO" id="GO:0005829">
    <property type="term" value="C:cytosol"/>
    <property type="evidence" value="ECO:0007669"/>
    <property type="project" value="TreeGrafter"/>
</dbReference>